<dbReference type="EMBL" id="CAMAPE010000035">
    <property type="protein sequence ID" value="CAH9097375.1"/>
    <property type="molecule type" value="Genomic_DNA"/>
</dbReference>
<name>A0A9P1ED14_CUSEU</name>
<evidence type="ECO:0000313" key="1">
    <source>
        <dbReference type="EMBL" id="CAH9097369.1"/>
    </source>
</evidence>
<dbReference type="EMBL" id="CAMAPE010000035">
    <property type="protein sequence ID" value="CAH9097369.1"/>
    <property type="molecule type" value="Genomic_DNA"/>
</dbReference>
<accession>A0A9P1ED14</accession>
<comment type="caution">
    <text evidence="1">The sequence shown here is derived from an EMBL/GenBank/DDBJ whole genome shotgun (WGS) entry which is preliminary data.</text>
</comment>
<organism evidence="1 2">
    <name type="scientific">Cuscuta europaea</name>
    <name type="common">European dodder</name>
    <dbReference type="NCBI Taxonomy" id="41803"/>
    <lineage>
        <taxon>Eukaryota</taxon>
        <taxon>Viridiplantae</taxon>
        <taxon>Streptophyta</taxon>
        <taxon>Embryophyta</taxon>
        <taxon>Tracheophyta</taxon>
        <taxon>Spermatophyta</taxon>
        <taxon>Magnoliopsida</taxon>
        <taxon>eudicotyledons</taxon>
        <taxon>Gunneridae</taxon>
        <taxon>Pentapetalae</taxon>
        <taxon>asterids</taxon>
        <taxon>lamiids</taxon>
        <taxon>Solanales</taxon>
        <taxon>Convolvulaceae</taxon>
        <taxon>Cuscuteae</taxon>
        <taxon>Cuscuta</taxon>
        <taxon>Cuscuta subgen. Cuscuta</taxon>
    </lineage>
</organism>
<dbReference type="Proteomes" id="UP001152484">
    <property type="component" value="Unassembled WGS sequence"/>
</dbReference>
<gene>
    <name evidence="1" type="ORF">CEURO_LOCUS13815</name>
</gene>
<evidence type="ECO:0000313" key="2">
    <source>
        <dbReference type="Proteomes" id="UP001152484"/>
    </source>
</evidence>
<reference evidence="1" key="1">
    <citation type="submission" date="2022-07" db="EMBL/GenBank/DDBJ databases">
        <authorList>
            <person name="Macas J."/>
            <person name="Novak P."/>
            <person name="Neumann P."/>
        </authorList>
    </citation>
    <scope>NUCLEOTIDE SEQUENCE</scope>
</reference>
<dbReference type="Pfam" id="PF14223">
    <property type="entry name" value="Retrotran_gag_2"/>
    <property type="match status" value="1"/>
</dbReference>
<protein>
    <submittedName>
        <fullName evidence="1">Uncharacterized protein</fullName>
    </submittedName>
</protein>
<proteinExistence type="predicted"/>
<dbReference type="PANTHER" id="PTHR47481:SF31">
    <property type="entry name" value="OS01G0873500 PROTEIN"/>
    <property type="match status" value="1"/>
</dbReference>
<dbReference type="AlphaFoldDB" id="A0A9P1ED14"/>
<dbReference type="PANTHER" id="PTHR47481">
    <property type="match status" value="1"/>
</dbReference>
<sequence>MEAHSLKNSLAIWQRLESRFMAAILARSMELKHTLLCTKKKENQSMEEYVHGIQTIAEYLSAINAPVSNADLIEYTLLGLGPDYESLVGPLTLFPEGLTFDSLGTKLVHQDARLCYQQSFEGTIPTPAFAALNSAGGVAAPSPSSGN</sequence>
<keyword evidence="2" id="KW-1185">Reference proteome</keyword>